<proteinExistence type="predicted"/>
<organism evidence="4 5">
    <name type="scientific">Clavelina lepadiformis</name>
    <name type="common">Light-bulb sea squirt</name>
    <name type="synonym">Ascidia lepadiformis</name>
    <dbReference type="NCBI Taxonomy" id="159417"/>
    <lineage>
        <taxon>Eukaryota</taxon>
        <taxon>Metazoa</taxon>
        <taxon>Chordata</taxon>
        <taxon>Tunicata</taxon>
        <taxon>Ascidiacea</taxon>
        <taxon>Aplousobranchia</taxon>
        <taxon>Clavelinidae</taxon>
        <taxon>Clavelina</taxon>
    </lineage>
</organism>
<feature type="domain" description="Peptidase M16C associated" evidence="3">
    <location>
        <begin position="492"/>
        <end position="741"/>
    </location>
</feature>
<dbReference type="PANTHER" id="PTHR43016:SF13">
    <property type="entry name" value="PRESEQUENCE PROTEASE, MITOCHONDRIAL"/>
    <property type="match status" value="1"/>
</dbReference>
<gene>
    <name evidence="4" type="ORF">CVLEPA_LOCUS15417</name>
</gene>
<dbReference type="InterPro" id="IPR013578">
    <property type="entry name" value="Peptidase_M16C_assoc"/>
</dbReference>
<protein>
    <recommendedName>
        <fullName evidence="1">Pitrilysin metalloproteinase 1</fullName>
    </recommendedName>
</protein>
<name>A0ABP0FXV9_CLALP</name>
<dbReference type="PANTHER" id="PTHR43016">
    <property type="entry name" value="PRESEQUENCE PROTEASE"/>
    <property type="match status" value="1"/>
</dbReference>
<accession>A0ABP0FXV9</accession>
<dbReference type="SUPFAM" id="SSF63411">
    <property type="entry name" value="LuxS/MPP-like metallohydrolase"/>
    <property type="match status" value="4"/>
</dbReference>
<dbReference type="Pfam" id="PF08367">
    <property type="entry name" value="M16C_assoc"/>
    <property type="match status" value="1"/>
</dbReference>
<dbReference type="Pfam" id="PF05193">
    <property type="entry name" value="Peptidase_M16_C"/>
    <property type="match status" value="1"/>
</dbReference>
<dbReference type="InterPro" id="IPR007863">
    <property type="entry name" value="Peptidase_M16_C"/>
</dbReference>
<keyword evidence="5" id="KW-1185">Reference proteome</keyword>
<dbReference type="InterPro" id="IPR011249">
    <property type="entry name" value="Metalloenz_LuxS/M16"/>
</dbReference>
<reference evidence="4 5" key="1">
    <citation type="submission" date="2024-02" db="EMBL/GenBank/DDBJ databases">
        <authorList>
            <person name="Daric V."/>
            <person name="Darras S."/>
        </authorList>
    </citation>
    <scope>NUCLEOTIDE SEQUENCE [LARGE SCALE GENOMIC DNA]</scope>
</reference>
<sequence length="1017" mass="115351">MSLLKANWSLLSRQKRFLSSSAVRPVLYKVGQVLHDYEVKRVVDVPELFTTAVELEHTKTGSQHLHLARDDKNNVFNVGLRTTPMNSTGVAHVLEHVALCGSASFPVRDPFFKMLNRSMSSFMNAMTGADYTMYPFSTQNAKDFRNLLLVYLDSVFFPRIRKMDFLQEGWRLEHEKIDDKLSPIIFKGVVFNEMKGMMSDPSYLYGTALQNKLLPDHTYGFCSGGKPMDIPNLTWEDLQNFHATHYHPSNANFITYGDIPMEIHLEQINEQVMKKFDKINPDTEVPLQAPWPQQRTATTNSPPDPMAANPEKQTTISFSYLLPEVSNVFESFVAYVLCTLVIDGPSSPFYKALIESGLGSDYSPNTGYHSHMRQAIFSIGLQGIDKNDVSKVENLMEKTIDDVIRDGFTSERIESILHRIELQIKHQSSMFGLGLSFNIIPTWQHGADPVESLRIDQTVKKFREKLEVDPEFLRNKCKEYFKSNTHRLSLTMNPDSEFSSKMESTEKKMLQERIEKLSDEDKDLIFKQGQELLENQHFMEDLSCLPTLKVSDIPSKQVQHDVGVKFSREKTMPSIMTCPQPTNGLTYFNNVIPINELREGLMTYVPLFCDVLTQMGTESTDYVTFSQREDLFTGGLNASVTSSSVYDAMETETSVRLSSHCLDRNTSKMFDLWRELFHEVKFDDVNRLRTLIRQRAQELANGVSFRGAMFAMRSGAQHLAPSAKYEEKFAGLTQVNLMKELADQDDLSDVISKLRQIGDYVLHKNVTTQGERYALHATPDSMETAEKLLEAFQIGKPGMEPSHVQLQSELLQNGDLVYVLPPDGVLSRHVRWNKFQQNCSRTDHNLPLAVNHVSMCVPTSSTYAKDDSAHLRLLARLATNKFLHREIREKGGAYGGGARHGDDGIFRFYSYRDPNVTKTIEAFEKGVDWLISGDFDQQDIDEAKLAVFQSVDSPVSPCDRGMSYFLDGLPHQIKQKHRDQLLLVGKDELIDTAKRRLVGCDASIAVIGPGDAESNKN</sequence>
<evidence type="ECO:0000256" key="1">
    <source>
        <dbReference type="ARBA" id="ARBA00032857"/>
    </source>
</evidence>
<dbReference type="Pfam" id="PF00675">
    <property type="entry name" value="Peptidase_M16"/>
    <property type="match status" value="1"/>
</dbReference>
<feature type="compositionally biased region" description="Polar residues" evidence="2">
    <location>
        <begin position="291"/>
        <end position="301"/>
    </location>
</feature>
<evidence type="ECO:0000313" key="5">
    <source>
        <dbReference type="Proteomes" id="UP001642483"/>
    </source>
</evidence>
<dbReference type="SMART" id="SM01264">
    <property type="entry name" value="M16C_associated"/>
    <property type="match status" value="1"/>
</dbReference>
<dbReference type="Proteomes" id="UP001642483">
    <property type="component" value="Unassembled WGS sequence"/>
</dbReference>
<dbReference type="Gene3D" id="3.30.830.10">
    <property type="entry name" value="Metalloenzyme, LuxS/M16 peptidase-like"/>
    <property type="match status" value="4"/>
</dbReference>
<dbReference type="InterPro" id="IPR055130">
    <property type="entry name" value="PreP_C"/>
</dbReference>
<evidence type="ECO:0000313" key="4">
    <source>
        <dbReference type="EMBL" id="CAK8684431.1"/>
    </source>
</evidence>
<dbReference type="EMBL" id="CAWYQH010000097">
    <property type="protein sequence ID" value="CAK8684431.1"/>
    <property type="molecule type" value="Genomic_DNA"/>
</dbReference>
<evidence type="ECO:0000256" key="2">
    <source>
        <dbReference type="SAM" id="MobiDB-lite"/>
    </source>
</evidence>
<evidence type="ECO:0000259" key="3">
    <source>
        <dbReference type="SMART" id="SM01264"/>
    </source>
</evidence>
<comment type="caution">
    <text evidence="4">The sequence shown here is derived from an EMBL/GenBank/DDBJ whole genome shotgun (WGS) entry which is preliminary data.</text>
</comment>
<dbReference type="InterPro" id="IPR011765">
    <property type="entry name" value="Pept_M16_N"/>
</dbReference>
<feature type="region of interest" description="Disordered" evidence="2">
    <location>
        <begin position="284"/>
        <end position="307"/>
    </location>
</feature>
<dbReference type="Pfam" id="PF22516">
    <property type="entry name" value="PreP_C"/>
    <property type="match status" value="1"/>
</dbReference>